<dbReference type="Gene3D" id="6.10.140.2220">
    <property type="match status" value="1"/>
</dbReference>
<dbReference type="RefSeq" id="XP_003870424.1">
    <property type="nucleotide sequence ID" value="XM_003870375.1"/>
</dbReference>
<evidence type="ECO:0000256" key="4">
    <source>
        <dbReference type="ARBA" id="ARBA00042380"/>
    </source>
</evidence>
<dbReference type="CDD" id="cd20071">
    <property type="entry name" value="SET_SMYD"/>
    <property type="match status" value="1"/>
</dbReference>
<dbReference type="AlphaFoldDB" id="H8X8Z6"/>
<dbReference type="GO" id="GO:0042799">
    <property type="term" value="F:histone H4K20 methyltransferase activity"/>
    <property type="evidence" value="ECO:0007669"/>
    <property type="project" value="TreeGrafter"/>
</dbReference>
<dbReference type="PANTHER" id="PTHR46402:SF2">
    <property type="entry name" value="HISTONE-LYSINE N-TRIMETHYLTRANSFERASE SMYD5"/>
    <property type="match status" value="1"/>
</dbReference>
<dbReference type="eggNOG" id="KOG2084">
    <property type="taxonomic scope" value="Eukaryota"/>
</dbReference>
<evidence type="ECO:0000256" key="5">
    <source>
        <dbReference type="ARBA" id="ARBA00044528"/>
    </source>
</evidence>
<dbReference type="Gene3D" id="1.10.220.160">
    <property type="match status" value="1"/>
</dbReference>
<evidence type="ECO:0000256" key="6">
    <source>
        <dbReference type="ARBA" id="ARBA00048619"/>
    </source>
</evidence>
<name>H8X8Z6_CANO9</name>
<dbReference type="GO" id="GO:0032259">
    <property type="term" value="P:methylation"/>
    <property type="evidence" value="ECO:0007669"/>
    <property type="project" value="UniProtKB-KW"/>
</dbReference>
<dbReference type="Proteomes" id="UP000005018">
    <property type="component" value="Chromosome 6"/>
</dbReference>
<dbReference type="KEGG" id="cot:CORT_0F00650"/>
<dbReference type="Pfam" id="PF00856">
    <property type="entry name" value="SET"/>
    <property type="match status" value="1"/>
</dbReference>
<proteinExistence type="predicted"/>
<accession>H8X8Z6</accession>
<dbReference type="SUPFAM" id="SSF82199">
    <property type="entry name" value="SET domain"/>
    <property type="match status" value="1"/>
</dbReference>
<dbReference type="PANTHER" id="PTHR46402">
    <property type="entry name" value="SET AND MYND DOMAIN-CONTAINING PROTEIN 5"/>
    <property type="match status" value="1"/>
</dbReference>
<dbReference type="EMBL" id="HE681724">
    <property type="protein sequence ID" value="CCG24294.1"/>
    <property type="molecule type" value="Genomic_DNA"/>
</dbReference>
<keyword evidence="9" id="KW-1185">Reference proteome</keyword>
<dbReference type="PROSITE" id="PS50280">
    <property type="entry name" value="SET"/>
    <property type="match status" value="1"/>
</dbReference>
<evidence type="ECO:0000256" key="2">
    <source>
        <dbReference type="ARBA" id="ARBA00022679"/>
    </source>
</evidence>
<sequence length="499" mass="56834">MKSNCKKREKADPRIDILNTIVFTMTQDPTLEEKVEYISINDSTPEEQGPVVPHERQIVDQVITIWKEDPATENLGVPKLHAIVKQKHPNWTVSEKRVKQLLKKFGLLTNQEQYTYAKDIKSELTPDIELPPKVQVVMTSKRGKCLYAKKPINKGELIWSETPLFFVPPLANVHLVEHGSACANCGILLQQTEMKTVLKGLDCDVCSEVWCSKKCKQMDAQLHGATKHNVFNPNSKKPKIIDSNAFLELQEYCLKESWNALYAITLICANMLLDKSGTKQKQFNAMARVSQDVRYKALDSGGGTFDNMNGGALFVQEQQETLWKEGYERFLRVFPKNFVSYKDFLYMMGTYNINNLDSSVFLTQSHLNHNCDPNTTVDTASDRISGLKVFAKRDIKEGEELTTTYVNPSHTLNQRQRELRVNWGFICACEKCKSDARTTERRKSSSSSKKQDAKNIRNMLKETKEQVGDGGIELEIPHEVNGERRKSVRFDETVVAVNN</sequence>
<feature type="domain" description="SET" evidence="7">
    <location>
        <begin position="132"/>
        <end position="406"/>
    </location>
</feature>
<comment type="catalytic activity">
    <reaction evidence="6">
        <text>L-lysyl-[histone] + S-adenosyl-L-methionine = N(6)-methyl-L-lysyl-[histone] + S-adenosyl-L-homocysteine + H(+)</text>
        <dbReference type="Rhea" id="RHEA:10024"/>
        <dbReference type="Rhea" id="RHEA-COMP:9845"/>
        <dbReference type="Rhea" id="RHEA-COMP:9846"/>
        <dbReference type="ChEBI" id="CHEBI:15378"/>
        <dbReference type="ChEBI" id="CHEBI:29969"/>
        <dbReference type="ChEBI" id="CHEBI:57856"/>
        <dbReference type="ChEBI" id="CHEBI:59789"/>
        <dbReference type="ChEBI" id="CHEBI:61929"/>
    </reaction>
    <physiologicalReaction direction="left-to-right" evidence="6">
        <dbReference type="Rhea" id="RHEA:10025"/>
    </physiologicalReaction>
</comment>
<dbReference type="HOGENOM" id="CLU_031650_0_0_1"/>
<reference evidence="8 9" key="1">
    <citation type="journal article" date="2012" name="PLoS ONE">
        <title>Sequence and analysis of the genome of the pathogenic yeast Candida orthopsilosis.</title>
        <authorList>
            <person name="Riccombeni A."/>
            <person name="Vidanes G."/>
            <person name="Proux-Wera E."/>
            <person name="Wolfe K.H."/>
            <person name="Butler G."/>
        </authorList>
    </citation>
    <scope>NUCLEOTIDE SEQUENCE [LARGE SCALE GENOMIC DNA]</scope>
    <source>
        <strain evidence="8 9">Co 90-125</strain>
    </source>
</reference>
<dbReference type="OrthoDB" id="438641at2759"/>
<evidence type="ECO:0000313" key="8">
    <source>
        <dbReference type="EMBL" id="CCG24294.1"/>
    </source>
</evidence>
<organism evidence="8 9">
    <name type="scientific">Candida orthopsilosis (strain 90-125)</name>
    <name type="common">Yeast</name>
    <dbReference type="NCBI Taxonomy" id="1136231"/>
    <lineage>
        <taxon>Eukaryota</taxon>
        <taxon>Fungi</taxon>
        <taxon>Dikarya</taxon>
        <taxon>Ascomycota</taxon>
        <taxon>Saccharomycotina</taxon>
        <taxon>Pichiomycetes</taxon>
        <taxon>Debaryomycetaceae</taxon>
        <taxon>Candida/Lodderomyces clade</taxon>
        <taxon>Candida</taxon>
    </lineage>
</organism>
<dbReference type="GO" id="GO:0045814">
    <property type="term" value="P:negative regulation of gene expression, epigenetic"/>
    <property type="evidence" value="ECO:0007669"/>
    <property type="project" value="TreeGrafter"/>
</dbReference>
<evidence type="ECO:0000259" key="7">
    <source>
        <dbReference type="PROSITE" id="PS50280"/>
    </source>
</evidence>
<dbReference type="Gene3D" id="2.170.270.10">
    <property type="entry name" value="SET domain"/>
    <property type="match status" value="1"/>
</dbReference>
<dbReference type="SMART" id="SM00317">
    <property type="entry name" value="SET"/>
    <property type="match status" value="1"/>
</dbReference>
<dbReference type="InterPro" id="IPR001214">
    <property type="entry name" value="SET_dom"/>
</dbReference>
<evidence type="ECO:0000256" key="3">
    <source>
        <dbReference type="ARBA" id="ARBA00022691"/>
    </source>
</evidence>
<keyword evidence="1" id="KW-0489">Methyltransferase</keyword>
<dbReference type="GeneID" id="14541375"/>
<evidence type="ECO:0000313" key="9">
    <source>
        <dbReference type="Proteomes" id="UP000005018"/>
    </source>
</evidence>
<evidence type="ECO:0000256" key="1">
    <source>
        <dbReference type="ARBA" id="ARBA00022603"/>
    </source>
</evidence>
<gene>
    <name evidence="8" type="ORF">CORT_0F00650</name>
</gene>
<keyword evidence="3" id="KW-0949">S-adenosyl-L-methionine</keyword>
<dbReference type="InterPro" id="IPR046341">
    <property type="entry name" value="SET_dom_sf"/>
</dbReference>
<keyword evidence="2" id="KW-0808">Transferase</keyword>
<protein>
    <recommendedName>
        <fullName evidence="5">Histone-lysine N-methyltransferase SET5</fullName>
    </recommendedName>
    <alternativeName>
        <fullName evidence="4">SET domain-containing protein 5</fullName>
    </alternativeName>
</protein>